<name>A0ABN2GHJ6_9ACTN</name>
<reference evidence="1 2" key="1">
    <citation type="journal article" date="2019" name="Int. J. Syst. Evol. Microbiol.">
        <title>The Global Catalogue of Microorganisms (GCM) 10K type strain sequencing project: providing services to taxonomists for standard genome sequencing and annotation.</title>
        <authorList>
            <consortium name="The Broad Institute Genomics Platform"/>
            <consortium name="The Broad Institute Genome Sequencing Center for Infectious Disease"/>
            <person name="Wu L."/>
            <person name="Ma J."/>
        </authorList>
    </citation>
    <scope>NUCLEOTIDE SEQUENCE [LARGE SCALE GENOMIC DNA]</scope>
    <source>
        <strain evidence="1 2">JCM 14307</strain>
    </source>
</reference>
<dbReference type="NCBIfam" id="NF040657">
    <property type="entry name" value="immun_SitI3"/>
    <property type="match status" value="1"/>
</dbReference>
<sequence length="138" mass="15471">MAIEYTFQLCTPASPEAISGLLTPQVWQPPVTTHRTSTGLRLTVHRDGHPSLVLGEPEIGVGFRLDKVAEPEPQYAEIAQHVITLLAAEPGDAVLQQDFERILLLRRGTQLVVSDLFWTPELLPWSFERRASMPYPED</sequence>
<comment type="caution">
    <text evidence="1">The sequence shown here is derived from an EMBL/GenBank/DDBJ whole genome shotgun (WGS) entry which is preliminary data.</text>
</comment>
<dbReference type="InterPro" id="IPR049799">
    <property type="entry name" value="SitI3-like"/>
</dbReference>
<keyword evidence="2" id="KW-1185">Reference proteome</keyword>
<gene>
    <name evidence="1" type="ORF">GCM10009745_12650</name>
</gene>
<dbReference type="EMBL" id="BAAANF010000003">
    <property type="protein sequence ID" value="GAA1671421.1"/>
    <property type="molecule type" value="Genomic_DNA"/>
</dbReference>
<proteinExistence type="predicted"/>
<evidence type="ECO:0000313" key="1">
    <source>
        <dbReference type="EMBL" id="GAA1671421.1"/>
    </source>
</evidence>
<organism evidence="1 2">
    <name type="scientific">Kribbella yunnanensis</name>
    <dbReference type="NCBI Taxonomy" id="190194"/>
    <lineage>
        <taxon>Bacteria</taxon>
        <taxon>Bacillati</taxon>
        <taxon>Actinomycetota</taxon>
        <taxon>Actinomycetes</taxon>
        <taxon>Propionibacteriales</taxon>
        <taxon>Kribbellaceae</taxon>
        <taxon>Kribbella</taxon>
    </lineage>
</organism>
<protein>
    <submittedName>
        <fullName evidence="1">Uncharacterized protein</fullName>
    </submittedName>
</protein>
<accession>A0ABN2GHJ6</accession>
<evidence type="ECO:0000313" key="2">
    <source>
        <dbReference type="Proteomes" id="UP001500280"/>
    </source>
</evidence>
<dbReference type="RefSeq" id="WP_344146402.1">
    <property type="nucleotide sequence ID" value="NZ_BAAANF010000003.1"/>
</dbReference>
<dbReference type="Proteomes" id="UP001500280">
    <property type="component" value="Unassembled WGS sequence"/>
</dbReference>